<dbReference type="AlphaFoldDB" id="A0A150NY52"/>
<feature type="domain" description="Carbamoyltransferase" evidence="3">
    <location>
        <begin position="27"/>
        <end position="335"/>
    </location>
</feature>
<evidence type="ECO:0000256" key="2">
    <source>
        <dbReference type="SAM" id="MobiDB-lite"/>
    </source>
</evidence>
<evidence type="ECO:0000256" key="1">
    <source>
        <dbReference type="ARBA" id="ARBA00006129"/>
    </source>
</evidence>
<dbReference type="InterPro" id="IPR051338">
    <property type="entry name" value="NodU/CmcH_Carbamoyltrnsfr"/>
</dbReference>
<evidence type="ECO:0000259" key="3">
    <source>
        <dbReference type="Pfam" id="PF02543"/>
    </source>
</evidence>
<dbReference type="Proteomes" id="UP000075420">
    <property type="component" value="Unassembled WGS sequence"/>
</dbReference>
<dbReference type="SUPFAM" id="SSF53067">
    <property type="entry name" value="Actin-like ATPase domain"/>
    <property type="match status" value="1"/>
</dbReference>
<sequence length="660" mass="73184">MRILGISGGHEPDHLGYPRPAFNATTSHDGAAVLLEDGEVVAAIEQERLNRLKHSNKAPFQAARFCLESRGLRVDEVDTICFYISEDWCNAQVKRGLFSADPELRTAHDVMRRLVLAEFGVDVEPERIQFVKHHTAHAMSALIGSGYESSLVLTLDGCGDGESGSVSVGSGGELQSLRDIAERDSLGNFYLQVTRFLGFSMFDEYKVMGLAPYGDPRRYRAPFQAMVTLLPEGAWAIDADKIVDLHDVIRPRAPREPITQDHKDIAASLQEALETIVFHCLRHFQRETRQASLCFAGGVAHNCTLNGKILRSRLFERVFVQPAAHDAGCALGSAMAVHMRKAPARRPPATSHLYWGRHIGERAEVRRALDAWRDLVSVEELADAPKAAAELIAAGSVIGWAQGRSEFGPRALGNRSILADPRPAANKDIINAMVKKREEFRPFAPSVTEEDARDYFDLGGAETMPFMIFTVPVHEHRRQQLGAVTHVDGTARVQTVSRRTNPRFWQLIRAFGDITGVPVVLNTSFNNNAEPIVDSVDDCVTCFLTTRLDKLVVGDYLVHKKPAPPSAYAELVPSFPTFVKLRSLRGPTPGGYAVERAIVTTYNDAKHPVSAEMFEVLWRADGQKRLRELLDDVTDREAVIAELIELWSRRLVRLLPAAGH</sequence>
<evidence type="ECO:0008006" key="7">
    <source>
        <dbReference type="Google" id="ProtNLM"/>
    </source>
</evidence>
<dbReference type="Pfam" id="PF16861">
    <property type="entry name" value="Carbam_trans_C"/>
    <property type="match status" value="1"/>
</dbReference>
<dbReference type="InterPro" id="IPR003696">
    <property type="entry name" value="Carbtransf_dom"/>
</dbReference>
<accession>A0A150NY52</accession>
<dbReference type="InterPro" id="IPR031730">
    <property type="entry name" value="Carbam_trans_C"/>
</dbReference>
<protein>
    <recommendedName>
        <fullName evidence="7">Carbamoyltransferase</fullName>
    </recommendedName>
</protein>
<dbReference type="Pfam" id="PF02543">
    <property type="entry name" value="Carbam_trans_N"/>
    <property type="match status" value="1"/>
</dbReference>
<dbReference type="Gene3D" id="3.90.870.20">
    <property type="entry name" value="Carbamoyltransferase, C-terminal domain"/>
    <property type="match status" value="1"/>
</dbReference>
<comment type="similarity">
    <text evidence="1">Belongs to the NodU/CmcH family.</text>
</comment>
<dbReference type="InterPro" id="IPR043129">
    <property type="entry name" value="ATPase_NBD"/>
</dbReference>
<reference evidence="5 6" key="1">
    <citation type="submission" date="2014-02" db="EMBL/GenBank/DDBJ databases">
        <title>The small core and large imbalanced accessory genome model reveals a collaborative survival strategy of Sorangium cellulosum strains in nature.</title>
        <authorList>
            <person name="Han K."/>
            <person name="Peng R."/>
            <person name="Blom J."/>
            <person name="Li Y.-Z."/>
        </authorList>
    </citation>
    <scope>NUCLEOTIDE SEQUENCE [LARGE SCALE GENOMIC DNA]</scope>
    <source>
        <strain evidence="5 6">So0157-25</strain>
    </source>
</reference>
<dbReference type="GO" id="GO:0003824">
    <property type="term" value="F:catalytic activity"/>
    <property type="evidence" value="ECO:0007669"/>
    <property type="project" value="InterPro"/>
</dbReference>
<proteinExistence type="inferred from homology"/>
<dbReference type="PANTHER" id="PTHR34847">
    <property type="entry name" value="NODULATION PROTEIN U"/>
    <property type="match status" value="1"/>
</dbReference>
<evidence type="ECO:0000313" key="6">
    <source>
        <dbReference type="Proteomes" id="UP000075420"/>
    </source>
</evidence>
<evidence type="ECO:0000313" key="5">
    <source>
        <dbReference type="EMBL" id="KYF46655.1"/>
    </source>
</evidence>
<name>A0A150NY52_SORCE</name>
<dbReference type="InterPro" id="IPR038152">
    <property type="entry name" value="Carbam_trans_C_sf"/>
</dbReference>
<feature type="domain" description="Carbamoyltransferase C-terminal" evidence="4">
    <location>
        <begin position="389"/>
        <end position="560"/>
    </location>
</feature>
<dbReference type="PANTHER" id="PTHR34847:SF1">
    <property type="entry name" value="NODULATION PROTEIN U"/>
    <property type="match status" value="1"/>
</dbReference>
<evidence type="ECO:0000259" key="4">
    <source>
        <dbReference type="Pfam" id="PF16861"/>
    </source>
</evidence>
<gene>
    <name evidence="5" type="ORF">BE08_09070</name>
</gene>
<dbReference type="EMBL" id="JELY01003724">
    <property type="protein sequence ID" value="KYF46655.1"/>
    <property type="molecule type" value="Genomic_DNA"/>
</dbReference>
<feature type="region of interest" description="Disordered" evidence="2">
    <location>
        <begin position="1"/>
        <end position="21"/>
    </location>
</feature>
<organism evidence="5 6">
    <name type="scientific">Sorangium cellulosum</name>
    <name type="common">Polyangium cellulosum</name>
    <dbReference type="NCBI Taxonomy" id="56"/>
    <lineage>
        <taxon>Bacteria</taxon>
        <taxon>Pseudomonadati</taxon>
        <taxon>Myxococcota</taxon>
        <taxon>Polyangia</taxon>
        <taxon>Polyangiales</taxon>
        <taxon>Polyangiaceae</taxon>
        <taxon>Sorangium</taxon>
    </lineage>
</organism>
<dbReference type="CDD" id="cd24099">
    <property type="entry name" value="ASKHA_NBD_NovN-like_N"/>
    <property type="match status" value="1"/>
</dbReference>
<comment type="caution">
    <text evidence="5">The sequence shown here is derived from an EMBL/GenBank/DDBJ whole genome shotgun (WGS) entry which is preliminary data.</text>
</comment>
<dbReference type="Gene3D" id="3.30.420.40">
    <property type="match status" value="2"/>
</dbReference>